<gene>
    <name evidence="1" type="ORF">GLOINDRAFT_325590</name>
</gene>
<dbReference type="EMBL" id="KI290521">
    <property type="protein sequence ID" value="ESA07294.1"/>
    <property type="molecule type" value="Genomic_DNA"/>
</dbReference>
<evidence type="ECO:0000313" key="1">
    <source>
        <dbReference type="EMBL" id="ESA07294.1"/>
    </source>
</evidence>
<dbReference type="AlphaFoldDB" id="U9TGJ3"/>
<protein>
    <submittedName>
        <fullName evidence="1">Uncharacterized protein</fullName>
    </submittedName>
</protein>
<reference evidence="1" key="1">
    <citation type="submission" date="2013-07" db="EMBL/GenBank/DDBJ databases">
        <title>The genome of an arbuscular mycorrhizal fungus provides insights into the evolution of the oldest plant symbiosis.</title>
        <authorList>
            <consortium name="DOE Joint Genome Institute"/>
            <person name="Tisserant E."/>
            <person name="Malbreil M."/>
            <person name="Kuo A."/>
            <person name="Kohler A."/>
            <person name="Symeonidi A."/>
            <person name="Balestrini R."/>
            <person name="Charron P."/>
            <person name="Duensing N."/>
            <person name="Frei-dit-Frey N."/>
            <person name="Gianinazzi-Pearson V."/>
            <person name="Gilbert B."/>
            <person name="Handa Y."/>
            <person name="Hijri M."/>
            <person name="Kaul R."/>
            <person name="Kawaguchi M."/>
            <person name="Krajinski F."/>
            <person name="Lammers P."/>
            <person name="Lapierre D."/>
            <person name="Masclaux F.G."/>
            <person name="Murat C."/>
            <person name="Morin E."/>
            <person name="Ndikumana S."/>
            <person name="Pagni M."/>
            <person name="Petitpierre D."/>
            <person name="Requena N."/>
            <person name="Rosikiewicz P."/>
            <person name="Riley R."/>
            <person name="Saito K."/>
            <person name="San Clemente H."/>
            <person name="Shapiro H."/>
            <person name="van Tuinen D."/>
            <person name="Becard G."/>
            <person name="Bonfante P."/>
            <person name="Paszkowski U."/>
            <person name="Shachar-Hill Y."/>
            <person name="Young J.P."/>
            <person name="Sanders I.R."/>
            <person name="Henrissat B."/>
            <person name="Rensing S.A."/>
            <person name="Grigoriev I.V."/>
            <person name="Corradi N."/>
            <person name="Roux C."/>
            <person name="Martin F."/>
        </authorList>
    </citation>
    <scope>NUCLEOTIDE SEQUENCE</scope>
    <source>
        <strain evidence="1">DAOM 197198</strain>
    </source>
</reference>
<dbReference type="HOGENOM" id="CLU_1008819_0_0_1"/>
<sequence>MASTSGNNVKQRYNIAISPFGKEIVIFDYVSHILKTWRFTQDMIAIPTNFECELREDIGIKTEEINWSLAISDADSDGNTLIALSCFKFIRTNNDSSKEIDIITNNKNENEINEINMQQKSTKYDSKYSNEKTALNDEISDENNINNIAMKILNSIQINSTRIVSTSGNKVWHKIKNFYGFLQFFQGNMILISNHLGIHIINYHEQSESYDKEEKKFYEIFGYPSDFIKNLEILNEEEQLNFIKNCVICGKLIILNEENNIEMYNLLKCKIIGSYD</sequence>
<proteinExistence type="predicted"/>
<dbReference type="VEuPathDB" id="FungiDB:RhiirFUN_008567"/>
<organism evidence="1">
    <name type="scientific">Rhizophagus irregularis (strain DAOM 181602 / DAOM 197198 / MUCL 43194)</name>
    <name type="common">Arbuscular mycorrhizal fungus</name>
    <name type="synonym">Glomus intraradices</name>
    <dbReference type="NCBI Taxonomy" id="747089"/>
    <lineage>
        <taxon>Eukaryota</taxon>
        <taxon>Fungi</taxon>
        <taxon>Fungi incertae sedis</taxon>
        <taxon>Mucoromycota</taxon>
        <taxon>Glomeromycotina</taxon>
        <taxon>Glomeromycetes</taxon>
        <taxon>Glomerales</taxon>
        <taxon>Glomeraceae</taxon>
        <taxon>Rhizophagus</taxon>
    </lineage>
</organism>
<accession>U9TGJ3</accession>
<name>U9TGJ3_RHIID</name>